<evidence type="ECO:0000256" key="6">
    <source>
        <dbReference type="SAM" id="Phobius"/>
    </source>
</evidence>
<feature type="transmembrane region" description="Helical" evidence="6">
    <location>
        <begin position="68"/>
        <end position="85"/>
    </location>
</feature>
<evidence type="ECO:0000313" key="7">
    <source>
        <dbReference type="EMBL" id="MBK8525335.1"/>
    </source>
</evidence>
<comment type="caution">
    <text evidence="7">The sequence shown here is derived from an EMBL/GenBank/DDBJ whole genome shotgun (WGS) entry which is preliminary data.</text>
</comment>
<dbReference type="GO" id="GO:0015093">
    <property type="term" value="F:ferrous iron transmembrane transporter activity"/>
    <property type="evidence" value="ECO:0007669"/>
    <property type="project" value="TreeGrafter"/>
</dbReference>
<comment type="similarity">
    <text evidence="2">Belongs to the oxidase-dependent Fe transporter (OFeT) (TC 9.A.10.1) family.</text>
</comment>
<proteinExistence type="inferred from homology"/>
<dbReference type="Pfam" id="PF03239">
    <property type="entry name" value="FTR1"/>
    <property type="match status" value="1"/>
</dbReference>
<feature type="transmembrane region" description="Helical" evidence="6">
    <location>
        <begin position="106"/>
        <end position="123"/>
    </location>
</feature>
<feature type="transmembrane region" description="Helical" evidence="6">
    <location>
        <begin position="6"/>
        <end position="26"/>
    </location>
</feature>
<evidence type="ECO:0000256" key="1">
    <source>
        <dbReference type="ARBA" id="ARBA00004141"/>
    </source>
</evidence>
<dbReference type="InterPro" id="IPR004923">
    <property type="entry name" value="FTR1/Fip1/EfeU"/>
</dbReference>
<reference evidence="7" key="1">
    <citation type="submission" date="2020-10" db="EMBL/GenBank/DDBJ databases">
        <title>Connecting structure to function with the recovery of over 1000 high-quality activated sludge metagenome-assembled genomes encoding full-length rRNA genes using long-read sequencing.</title>
        <authorList>
            <person name="Singleton C.M."/>
            <person name="Petriglieri F."/>
            <person name="Kristensen J.M."/>
            <person name="Kirkegaard R.H."/>
            <person name="Michaelsen T.Y."/>
            <person name="Andersen M.H."/>
            <person name="Karst S.M."/>
            <person name="Dueholm M.S."/>
            <person name="Nielsen P.H."/>
            <person name="Albertsen M."/>
        </authorList>
    </citation>
    <scope>NUCLEOTIDE SEQUENCE</scope>
    <source>
        <strain evidence="7">Hirt_18-Q3-R61-65_BATAC.395</strain>
    </source>
</reference>
<name>A0A9D7K2J0_9PROT</name>
<evidence type="ECO:0000256" key="5">
    <source>
        <dbReference type="ARBA" id="ARBA00023136"/>
    </source>
</evidence>
<evidence type="ECO:0000256" key="4">
    <source>
        <dbReference type="ARBA" id="ARBA00022989"/>
    </source>
</evidence>
<evidence type="ECO:0000256" key="2">
    <source>
        <dbReference type="ARBA" id="ARBA00008333"/>
    </source>
</evidence>
<sequence>MLQSLVIALREGLEAFLIVGITLAYLRQTGRTALVSAAHWGIGVSVITCFAAGWALGQAESQPLWEGSLALVAAVLVISMVVYMLKAARHLKQQIHARLEASAVKAGPAAWFGVFAFVVLMITREGMETTLMLTSLASMGGAWDMVIGGLLGLCLAALAAWAGSRFGARIDLPRFFQVTSVFLVLFAVQLVFYAFHEFTETGLLPIDNEYWHLATEPYAPEGGVRQFHHQPAAGRAAALVCGAQPACPVAAGSRLSGVQPNQAKPAINSCFQQDTAHPLSLHIPLHAH</sequence>
<dbReference type="PANTHER" id="PTHR31632">
    <property type="entry name" value="IRON TRANSPORTER FTH1"/>
    <property type="match status" value="1"/>
</dbReference>
<dbReference type="PANTHER" id="PTHR31632:SF2">
    <property type="entry name" value="PLASMA MEMBRANE IRON PERMEASE"/>
    <property type="match status" value="1"/>
</dbReference>
<dbReference type="GO" id="GO:0033573">
    <property type="term" value="C:high-affinity iron permease complex"/>
    <property type="evidence" value="ECO:0007669"/>
    <property type="project" value="InterPro"/>
</dbReference>
<dbReference type="AlphaFoldDB" id="A0A9D7K2J0"/>
<feature type="transmembrane region" description="Helical" evidence="6">
    <location>
        <begin position="143"/>
        <end position="163"/>
    </location>
</feature>
<feature type="transmembrane region" description="Helical" evidence="6">
    <location>
        <begin position="33"/>
        <end position="56"/>
    </location>
</feature>
<evidence type="ECO:0000256" key="3">
    <source>
        <dbReference type="ARBA" id="ARBA00022692"/>
    </source>
</evidence>
<comment type="subcellular location">
    <subcellularLocation>
        <location evidence="1">Membrane</location>
        <topology evidence="1">Multi-pass membrane protein</topology>
    </subcellularLocation>
</comment>
<organism evidence="7 8">
    <name type="scientific">Candidatus Proximibacter danicus</name>
    <dbReference type="NCBI Taxonomy" id="2954365"/>
    <lineage>
        <taxon>Bacteria</taxon>
        <taxon>Pseudomonadati</taxon>
        <taxon>Pseudomonadota</taxon>
        <taxon>Betaproteobacteria</taxon>
        <taxon>Candidatus Proximibacter</taxon>
    </lineage>
</organism>
<dbReference type="Proteomes" id="UP000886689">
    <property type="component" value="Unassembled WGS sequence"/>
</dbReference>
<protein>
    <submittedName>
        <fullName evidence="7">FTR1 family protein</fullName>
    </submittedName>
</protein>
<dbReference type="EMBL" id="JADJUC010000029">
    <property type="protein sequence ID" value="MBK8525335.1"/>
    <property type="molecule type" value="Genomic_DNA"/>
</dbReference>
<evidence type="ECO:0000313" key="8">
    <source>
        <dbReference type="Proteomes" id="UP000886689"/>
    </source>
</evidence>
<feature type="transmembrane region" description="Helical" evidence="6">
    <location>
        <begin position="175"/>
        <end position="195"/>
    </location>
</feature>
<keyword evidence="4 6" id="KW-1133">Transmembrane helix</keyword>
<gene>
    <name evidence="7" type="ORF">IPL58_15625</name>
</gene>
<keyword evidence="5 6" id="KW-0472">Membrane</keyword>
<keyword evidence="3 6" id="KW-0812">Transmembrane</keyword>
<accession>A0A9D7K2J0</accession>